<dbReference type="Proteomes" id="UP000503017">
    <property type="component" value="Chromosome"/>
</dbReference>
<protein>
    <submittedName>
        <fullName evidence="11">L,D-transpeptidase</fullName>
    </submittedName>
</protein>
<evidence type="ECO:0000259" key="10">
    <source>
        <dbReference type="PROSITE" id="PS52029"/>
    </source>
</evidence>
<dbReference type="GO" id="GO:0016757">
    <property type="term" value="F:glycosyltransferase activity"/>
    <property type="evidence" value="ECO:0007669"/>
    <property type="project" value="UniProtKB-KW"/>
</dbReference>
<evidence type="ECO:0000256" key="3">
    <source>
        <dbReference type="ARBA" id="ARBA00022676"/>
    </source>
</evidence>
<evidence type="ECO:0000256" key="4">
    <source>
        <dbReference type="ARBA" id="ARBA00022679"/>
    </source>
</evidence>
<dbReference type="InterPro" id="IPR006311">
    <property type="entry name" value="TAT_signal"/>
</dbReference>
<organism evidence="11 12">
    <name type="scientific">Mesorhizobium loti R88b</name>
    <dbReference type="NCBI Taxonomy" id="935548"/>
    <lineage>
        <taxon>Bacteria</taxon>
        <taxon>Pseudomonadati</taxon>
        <taxon>Pseudomonadota</taxon>
        <taxon>Alphaproteobacteria</taxon>
        <taxon>Hyphomicrobiales</taxon>
        <taxon>Phyllobacteriaceae</taxon>
        <taxon>Mesorhizobium</taxon>
    </lineage>
</organism>
<evidence type="ECO:0000256" key="2">
    <source>
        <dbReference type="ARBA" id="ARBA00005992"/>
    </source>
</evidence>
<dbReference type="EMBL" id="CP033367">
    <property type="protein sequence ID" value="QKD04748.1"/>
    <property type="molecule type" value="Genomic_DNA"/>
</dbReference>
<keyword evidence="3" id="KW-0328">Glycosyltransferase</keyword>
<dbReference type="GO" id="GO:0005576">
    <property type="term" value="C:extracellular region"/>
    <property type="evidence" value="ECO:0007669"/>
    <property type="project" value="TreeGrafter"/>
</dbReference>
<dbReference type="SUPFAM" id="SSF141523">
    <property type="entry name" value="L,D-transpeptidase catalytic domain-like"/>
    <property type="match status" value="1"/>
</dbReference>
<name>A0A6M7WY37_RHILI</name>
<dbReference type="PANTHER" id="PTHR30582:SF24">
    <property type="entry name" value="L,D-TRANSPEPTIDASE ERFK_SRFK-RELATED"/>
    <property type="match status" value="1"/>
</dbReference>
<dbReference type="UniPathway" id="UPA00219"/>
<dbReference type="FunFam" id="2.40.440.10:FF:000002">
    <property type="entry name" value="L,D-transpeptidase ErfK/SrfK"/>
    <property type="match status" value="1"/>
</dbReference>
<evidence type="ECO:0000256" key="9">
    <source>
        <dbReference type="PROSITE-ProRule" id="PRU01373"/>
    </source>
</evidence>
<comment type="similarity">
    <text evidence="2">Belongs to the YkuD family.</text>
</comment>
<dbReference type="GO" id="GO:0018104">
    <property type="term" value="P:peptidoglycan-protein cross-linking"/>
    <property type="evidence" value="ECO:0007669"/>
    <property type="project" value="TreeGrafter"/>
</dbReference>
<proteinExistence type="inferred from homology"/>
<keyword evidence="4" id="KW-0808">Transferase</keyword>
<dbReference type="CDD" id="cd16913">
    <property type="entry name" value="YkuD_like"/>
    <property type="match status" value="1"/>
</dbReference>
<dbReference type="PROSITE" id="PS52029">
    <property type="entry name" value="LD_TPASE"/>
    <property type="match status" value="1"/>
</dbReference>
<evidence type="ECO:0000256" key="6">
    <source>
        <dbReference type="ARBA" id="ARBA00022960"/>
    </source>
</evidence>
<keyword evidence="6 9" id="KW-0133">Cell shape</keyword>
<reference evidence="11 12" key="1">
    <citation type="submission" date="2018-10" db="EMBL/GenBank/DDBJ databases">
        <authorList>
            <person name="Perry B.J."/>
            <person name="Sullivan J.T."/>
            <person name="Murphy R.J.T."/>
            <person name="Ramsay J.P."/>
            <person name="Ronson C.W."/>
        </authorList>
    </citation>
    <scope>NUCLEOTIDE SEQUENCE [LARGE SCALE GENOMIC DNA]</scope>
    <source>
        <strain evidence="11 12">R88b</strain>
    </source>
</reference>
<dbReference type="Gene3D" id="2.40.440.10">
    <property type="entry name" value="L,D-transpeptidase catalytic domain-like"/>
    <property type="match status" value="1"/>
</dbReference>
<keyword evidence="8 9" id="KW-0961">Cell wall biogenesis/degradation</keyword>
<dbReference type="RefSeq" id="WP_027034333.1">
    <property type="nucleotide sequence ID" value="NZ_CP033367.1"/>
</dbReference>
<sequence>MSITEIESYRLSRRGFLNAAALGAASIAVSACTTTGPGPGPVEPPPPTYVEPPLPDYATMYAAVSDGGFDLPAIPFERIDPQYLRQIVPDPTGQKPGTIIVDTTGHHLYLVRPGGQAIRYGVGLGRAGFEWSGDAVVQWKQKWPKWTPPDEMIARQPELKPYSADNGGMPGGLKNPLGARALYLFQGNVDTLYRLHGSPEWKSIGKSVSSGCVRFMNQDIIDLYDRVPSKTPVIVTADISQAAVATANRKAIPIDAGVPDGSVLLGPVKAVTNAIF</sequence>
<evidence type="ECO:0000256" key="5">
    <source>
        <dbReference type="ARBA" id="ARBA00022801"/>
    </source>
</evidence>
<dbReference type="Pfam" id="PF03734">
    <property type="entry name" value="YkuD"/>
    <property type="match status" value="1"/>
</dbReference>
<feature type="domain" description="L,D-TPase catalytic" evidence="10">
    <location>
        <begin position="97"/>
        <end position="236"/>
    </location>
</feature>
<dbReference type="PROSITE" id="PS51318">
    <property type="entry name" value="TAT"/>
    <property type="match status" value="1"/>
</dbReference>
<dbReference type="GO" id="GO:0071972">
    <property type="term" value="F:peptidoglycan L,D-transpeptidase activity"/>
    <property type="evidence" value="ECO:0007669"/>
    <property type="project" value="TreeGrafter"/>
</dbReference>
<keyword evidence="5" id="KW-0378">Hydrolase</keyword>
<dbReference type="NCBIfam" id="TIGR01409">
    <property type="entry name" value="TAT_signal_seq"/>
    <property type="match status" value="1"/>
</dbReference>
<feature type="active site" description="Proton donor/acceptor" evidence="9">
    <location>
        <position position="196"/>
    </location>
</feature>
<evidence type="ECO:0000313" key="11">
    <source>
        <dbReference type="EMBL" id="QKD04748.1"/>
    </source>
</evidence>
<feature type="active site" description="Nucleophile" evidence="9">
    <location>
        <position position="212"/>
    </location>
</feature>
<dbReference type="AlphaFoldDB" id="A0A6M7WY37"/>
<comment type="pathway">
    <text evidence="1 9">Cell wall biogenesis; peptidoglycan biosynthesis.</text>
</comment>
<evidence type="ECO:0000256" key="7">
    <source>
        <dbReference type="ARBA" id="ARBA00022984"/>
    </source>
</evidence>
<dbReference type="InterPro" id="IPR005490">
    <property type="entry name" value="LD_TPept_cat_dom"/>
</dbReference>
<evidence type="ECO:0000313" key="12">
    <source>
        <dbReference type="Proteomes" id="UP000503017"/>
    </source>
</evidence>
<keyword evidence="7 9" id="KW-0573">Peptidoglycan synthesis</keyword>
<dbReference type="GO" id="GO:0071555">
    <property type="term" value="P:cell wall organization"/>
    <property type="evidence" value="ECO:0007669"/>
    <property type="project" value="UniProtKB-UniRule"/>
</dbReference>
<evidence type="ECO:0000256" key="8">
    <source>
        <dbReference type="ARBA" id="ARBA00023316"/>
    </source>
</evidence>
<dbReference type="InterPro" id="IPR019546">
    <property type="entry name" value="TAT_signal_bac_arc"/>
</dbReference>
<dbReference type="PANTHER" id="PTHR30582">
    <property type="entry name" value="L,D-TRANSPEPTIDASE"/>
    <property type="match status" value="1"/>
</dbReference>
<dbReference type="InterPro" id="IPR038063">
    <property type="entry name" value="Transpep_catalytic_dom"/>
</dbReference>
<accession>A0A6M7WY37</accession>
<gene>
    <name evidence="11" type="ORF">EB235_27360</name>
</gene>
<evidence type="ECO:0000256" key="1">
    <source>
        <dbReference type="ARBA" id="ARBA00004752"/>
    </source>
</evidence>
<dbReference type="GO" id="GO:0008360">
    <property type="term" value="P:regulation of cell shape"/>
    <property type="evidence" value="ECO:0007669"/>
    <property type="project" value="UniProtKB-UniRule"/>
</dbReference>
<dbReference type="InterPro" id="IPR050979">
    <property type="entry name" value="LD-transpeptidase"/>
</dbReference>